<dbReference type="GO" id="GO:0006508">
    <property type="term" value="P:proteolysis"/>
    <property type="evidence" value="ECO:0007669"/>
    <property type="project" value="UniProtKB-KW"/>
</dbReference>
<dbReference type="EMBL" id="KI690138">
    <property type="protein sequence ID" value="ETK70778.1"/>
    <property type="molecule type" value="Genomic_DNA"/>
</dbReference>
<proteinExistence type="inferred from homology"/>
<sequence>DFVRQHSTLPVPDRTEFESWEAFDTYIRSYQSETCQVFRLRTNKKVGERNTIIERTGSKSPPIPETWVWYAKTLVCTHAGKFKSRGKGKRARQESRSIECPAQFGDSVLQTVGALQKAGAGKKNILQFITENSDCTPTIRDVHNLVRKLKARTTQSTTSAQRLKAWMIDFCGEHGNVGRIFVEARQSKKIATCITMQTKHMRYLYDRFPEVLLIDATHGTNAPKYKIFSFMIHDTFGKGQAMDAIAQIDKAIVWTKTICFDTKIDPWYLVEEDERLLDGLKDTRLQSTGFEILDIVGRGHFSDASLSRVLEKLYSSNSSVVVVTPDLFGWVVGRKITMDTESVEAILSTISGECAIIPISCNSNHWCAIMIDIAKRIVYIYDAMRSSYQYSVRVVAEKLTPMLAASTGERFRVQTYE</sequence>
<keyword evidence="2" id="KW-0645">Protease</keyword>
<gene>
    <name evidence="6" type="ORF">L915_21896</name>
</gene>
<reference evidence="6" key="1">
    <citation type="submission" date="2013-11" db="EMBL/GenBank/DDBJ databases">
        <title>The Genome Sequence of Phytophthora parasitica CJ02B3.</title>
        <authorList>
            <consortium name="The Broad Institute Genomics Platform"/>
            <person name="Russ C."/>
            <person name="Tyler B."/>
            <person name="Panabieres F."/>
            <person name="Shan W."/>
            <person name="Tripathy S."/>
            <person name="Grunwald N."/>
            <person name="Machado M."/>
            <person name="Johnson C.S."/>
            <person name="Arredondo F."/>
            <person name="Hong C."/>
            <person name="Coffey M."/>
            <person name="Young S.K."/>
            <person name="Zeng Q."/>
            <person name="Gargeya S."/>
            <person name="Fitzgerald M."/>
            <person name="Abouelleil A."/>
            <person name="Alvarado L."/>
            <person name="Chapman S.B."/>
            <person name="Gainer-Dewar J."/>
            <person name="Goldberg J."/>
            <person name="Griggs A."/>
            <person name="Gujja S."/>
            <person name="Hansen M."/>
            <person name="Howarth C."/>
            <person name="Imamovic A."/>
            <person name="Ireland A."/>
            <person name="Larimer J."/>
            <person name="McCowan C."/>
            <person name="Murphy C."/>
            <person name="Pearson M."/>
            <person name="Poon T.W."/>
            <person name="Priest M."/>
            <person name="Roberts A."/>
            <person name="Saif S."/>
            <person name="Shea T."/>
            <person name="Sykes S."/>
            <person name="Wortman J."/>
            <person name="Nusbaum C."/>
            <person name="Birren B."/>
        </authorList>
    </citation>
    <scope>NUCLEOTIDE SEQUENCE [LARGE SCALE GENOMIC DNA]</scope>
    <source>
        <strain evidence="6">CJ02B3</strain>
    </source>
</reference>
<dbReference type="Pfam" id="PF02902">
    <property type="entry name" value="Peptidase_C48"/>
    <property type="match status" value="1"/>
</dbReference>
<dbReference type="InterPro" id="IPR048324">
    <property type="entry name" value="ZSWIM1-3_RNaseH-like"/>
</dbReference>
<comment type="similarity">
    <text evidence="1">Belongs to the peptidase C48 family.</text>
</comment>
<evidence type="ECO:0000256" key="1">
    <source>
        <dbReference type="ARBA" id="ARBA00005234"/>
    </source>
</evidence>
<feature type="domain" description="Ubiquitin-like protease family profile" evidence="4">
    <location>
        <begin position="353"/>
        <end position="398"/>
    </location>
</feature>
<dbReference type="Pfam" id="PF21056">
    <property type="entry name" value="ZSWIM1-3_RNaseH-like"/>
    <property type="match status" value="1"/>
</dbReference>
<dbReference type="AlphaFoldDB" id="W2FJ07"/>
<dbReference type="InterPro" id="IPR038765">
    <property type="entry name" value="Papain-like_cys_pep_sf"/>
</dbReference>
<dbReference type="InterPro" id="IPR003653">
    <property type="entry name" value="Peptidase_C48_C"/>
</dbReference>
<dbReference type="PANTHER" id="PTHR31569">
    <property type="entry name" value="SWIM-TYPE DOMAIN-CONTAINING PROTEIN"/>
    <property type="match status" value="1"/>
</dbReference>
<dbReference type="Proteomes" id="UP000053236">
    <property type="component" value="Unassembled WGS sequence"/>
</dbReference>
<dbReference type="VEuPathDB" id="FungiDB:PPTG_06038"/>
<organism evidence="6">
    <name type="scientific">Phytophthora nicotianae</name>
    <name type="common">Potato buckeye rot agent</name>
    <name type="synonym">Phytophthora parasitica</name>
    <dbReference type="NCBI Taxonomy" id="4792"/>
    <lineage>
        <taxon>Eukaryota</taxon>
        <taxon>Sar</taxon>
        <taxon>Stramenopiles</taxon>
        <taxon>Oomycota</taxon>
        <taxon>Peronosporomycetes</taxon>
        <taxon>Peronosporales</taxon>
        <taxon>Peronosporaceae</taxon>
        <taxon>Phytophthora</taxon>
    </lineage>
</organism>
<dbReference type="VEuPathDB" id="FungiDB:PPTG_13416"/>
<feature type="non-terminal residue" evidence="6">
    <location>
        <position position="1"/>
    </location>
</feature>
<dbReference type="SUPFAM" id="SSF54001">
    <property type="entry name" value="Cysteine proteinases"/>
    <property type="match status" value="1"/>
</dbReference>
<name>W2FJ07_PHYNI</name>
<evidence type="ECO:0000259" key="5">
    <source>
        <dbReference type="Pfam" id="PF21056"/>
    </source>
</evidence>
<dbReference type="GO" id="GO:0008234">
    <property type="term" value="F:cysteine-type peptidase activity"/>
    <property type="evidence" value="ECO:0007669"/>
    <property type="project" value="InterPro"/>
</dbReference>
<evidence type="ECO:0000313" key="6">
    <source>
        <dbReference type="EMBL" id="ETK70778.1"/>
    </source>
</evidence>
<dbReference type="InterPro" id="IPR052579">
    <property type="entry name" value="Zinc_finger_SWIM"/>
</dbReference>
<evidence type="ECO:0000256" key="3">
    <source>
        <dbReference type="ARBA" id="ARBA00022801"/>
    </source>
</evidence>
<dbReference type="Gene3D" id="3.30.310.130">
    <property type="entry name" value="Ubiquitin-related"/>
    <property type="match status" value="1"/>
</dbReference>
<protein>
    <submittedName>
        <fullName evidence="6">Uncharacterized protein</fullName>
    </submittedName>
</protein>
<evidence type="ECO:0000259" key="4">
    <source>
        <dbReference type="Pfam" id="PF02902"/>
    </source>
</evidence>
<feature type="domain" description="ZSWIM1/3 RNaseH-like" evidence="5">
    <location>
        <begin position="169"/>
        <end position="242"/>
    </location>
</feature>
<keyword evidence="3" id="KW-0378">Hydrolase</keyword>
<evidence type="ECO:0000256" key="2">
    <source>
        <dbReference type="ARBA" id="ARBA00022670"/>
    </source>
</evidence>
<dbReference type="PANTHER" id="PTHR31569:SF4">
    <property type="entry name" value="SWIM-TYPE DOMAIN-CONTAINING PROTEIN"/>
    <property type="match status" value="1"/>
</dbReference>
<accession>W2FJ07</accession>